<feature type="chain" id="PRO_5001762010" evidence="10">
    <location>
        <begin position="21"/>
        <end position="1054"/>
    </location>
</feature>
<evidence type="ECO:0000259" key="12">
    <source>
        <dbReference type="Pfam" id="PF07715"/>
    </source>
</evidence>
<comment type="similarity">
    <text evidence="8 9">Belongs to the TonB-dependent receptor family.</text>
</comment>
<dbReference type="RefSeq" id="WP_037437570.1">
    <property type="nucleotide sequence ID" value="NZ_JNFF01000001.1"/>
</dbReference>
<dbReference type="PROSITE" id="PS52016">
    <property type="entry name" value="TONB_DEPENDENT_REC_3"/>
    <property type="match status" value="1"/>
</dbReference>
<dbReference type="Gene3D" id="2.170.130.10">
    <property type="entry name" value="TonB-dependent receptor, plug domain"/>
    <property type="match status" value="1"/>
</dbReference>
<evidence type="ECO:0000256" key="9">
    <source>
        <dbReference type="RuleBase" id="RU003357"/>
    </source>
</evidence>
<evidence type="ECO:0000256" key="5">
    <source>
        <dbReference type="ARBA" id="ARBA00023077"/>
    </source>
</evidence>
<keyword evidence="2 8" id="KW-0813">Transport</keyword>
<evidence type="ECO:0000256" key="8">
    <source>
        <dbReference type="PROSITE-ProRule" id="PRU01360"/>
    </source>
</evidence>
<sequence>MKKLLQSLFVMMLFANLALAQDRTISGTVISGEDNNPIPGATVKFKGAKGGTQADASGKFSVRLPSEVKVLEISSLGFTSREIAVGSTTVFSITLESDAQTLSDIVVVGYGTQNRKDVAGSVSKVSGDLLQNNPAPSFDRMLAGKATGVQVITPSGILGAAPQIRIRGVNSITSGTTPLFVVDGVPAISGDVGGFTSTNALADINPNDIESLEILKDGAATAIYGSRAANGVVLITTKRGKAGVQFNYDGWTAIANVSKRFDLLNADQFIEIANERFRNANQTPQANQTPDGNGGFVNTDWQDAVFQQSIQQNHSVSASGGTDKTKYYFSLGYTDQKGAIVSNELRRYSFRANVDQKINSFLTFGITAGVTYQRNLGPLAGSNNLSGNVFAATRMLPNVPIYNENDPTGYNITPDRRSLGAGGNLSPISDNIPNIRFVLDNNVRKSQTLRLLGSTYLEAKIMDGLKFRTQLGIDGSFVDDFVYTDPRSGDGLSANGSMSQAYNPLFRYNWQNILTYTKSINGEHNIDVTLVSELQKQRSSFFQASVSNLLNVYFNENITSGTFITPTVFGGLNKKAIESYLGRLNYNYKNKYYVTGSIRRDALSDLPKENRVGYFPGVGVQYRLGQEEFFKSSDALSFVSDLRIKGSFAKVGNTDIGNFPYFGTYGAALYGNQGGIGFNNTGNPALRWESQKKYDGGVELGMFNNRLNVSATYWKQVTDDLILAAPTAPSLGVPGNPANSINSNVGSIENSGWEFSVNGDIVSSSKFKWNATLNFSTQKNKVTALVNNRDIITDYNIIRVGESIRSIYGYQYMGVNPANGNPLYMKGNGTVIQGRISNTSYYTYDPANPNYFFNNALPVDPVSNPDNRSSLSGSDKKVLGNSLPKWFGGFNNTFTYSNFDLNVFLRFQGGNYVMNRTRQDLLSNNFVNNSTEVLNRWQSVENPGDGQTPKLWAARGGFINLDNNATTRFVEKGDFLRMDNLALGYTIPSEVIKKAGLSRLRVYASAQNLFVITGYKGLDPETTGSGTLTTLGTGVDFNGNPQLKTFTFGLNIGF</sequence>
<feature type="signal peptide" evidence="10">
    <location>
        <begin position="1"/>
        <end position="20"/>
    </location>
</feature>
<dbReference type="AlphaFoldDB" id="A0A081PM68"/>
<evidence type="ECO:0000256" key="7">
    <source>
        <dbReference type="ARBA" id="ARBA00023237"/>
    </source>
</evidence>
<evidence type="ECO:0000256" key="3">
    <source>
        <dbReference type="ARBA" id="ARBA00022452"/>
    </source>
</evidence>
<dbReference type="eggNOG" id="COG4206">
    <property type="taxonomic scope" value="Bacteria"/>
</dbReference>
<keyword evidence="4 8" id="KW-0812">Transmembrane</keyword>
<dbReference type="Gene3D" id="2.40.170.20">
    <property type="entry name" value="TonB-dependent receptor, beta-barrel domain"/>
    <property type="match status" value="1"/>
</dbReference>
<dbReference type="InterPro" id="IPR000531">
    <property type="entry name" value="Beta-barrel_TonB"/>
</dbReference>
<dbReference type="Pfam" id="PF00593">
    <property type="entry name" value="TonB_dep_Rec_b-barrel"/>
    <property type="match status" value="1"/>
</dbReference>
<feature type="domain" description="TonB-dependent receptor plug" evidence="12">
    <location>
        <begin position="115"/>
        <end position="232"/>
    </location>
</feature>
<dbReference type="InterPro" id="IPR036942">
    <property type="entry name" value="Beta-barrel_TonB_sf"/>
</dbReference>
<keyword evidence="13" id="KW-0675">Receptor</keyword>
<feature type="domain" description="TonB-dependent receptor-like beta-barrel" evidence="11">
    <location>
        <begin position="407"/>
        <end position="1009"/>
    </location>
</feature>
<dbReference type="InterPro" id="IPR012910">
    <property type="entry name" value="Plug_dom"/>
</dbReference>
<dbReference type="EMBL" id="JNFF01000001">
    <property type="protein sequence ID" value="KEQ31791.1"/>
    <property type="molecule type" value="Genomic_DNA"/>
</dbReference>
<dbReference type="Gene3D" id="2.60.40.1120">
    <property type="entry name" value="Carboxypeptidase-like, regulatory domain"/>
    <property type="match status" value="1"/>
</dbReference>
<comment type="subcellular location">
    <subcellularLocation>
        <location evidence="1 8">Cell outer membrane</location>
        <topology evidence="1 8">Multi-pass membrane protein</topology>
    </subcellularLocation>
</comment>
<accession>A0A081PM68</accession>
<evidence type="ECO:0000256" key="4">
    <source>
        <dbReference type="ARBA" id="ARBA00022692"/>
    </source>
</evidence>
<evidence type="ECO:0000256" key="1">
    <source>
        <dbReference type="ARBA" id="ARBA00004571"/>
    </source>
</evidence>
<dbReference type="InterPro" id="IPR037066">
    <property type="entry name" value="Plug_dom_sf"/>
</dbReference>
<dbReference type="InterPro" id="IPR023997">
    <property type="entry name" value="TonB-dep_OMP_SusC/RagA_CS"/>
</dbReference>
<protein>
    <submittedName>
        <fullName evidence="13">TonB-dependent receptor</fullName>
    </submittedName>
</protein>
<dbReference type="NCBIfam" id="TIGR04057">
    <property type="entry name" value="SusC_RagA_signa"/>
    <property type="match status" value="1"/>
</dbReference>
<name>A0A081PM68_9SPHI</name>
<dbReference type="SUPFAM" id="SSF49464">
    <property type="entry name" value="Carboxypeptidase regulatory domain-like"/>
    <property type="match status" value="1"/>
</dbReference>
<organism evidence="13 14">
    <name type="scientific">Pedobacter antarcticus 4BY</name>
    <dbReference type="NCBI Taxonomy" id="1358423"/>
    <lineage>
        <taxon>Bacteria</taxon>
        <taxon>Pseudomonadati</taxon>
        <taxon>Bacteroidota</taxon>
        <taxon>Sphingobacteriia</taxon>
        <taxon>Sphingobacteriales</taxon>
        <taxon>Sphingobacteriaceae</taxon>
        <taxon>Pedobacter</taxon>
    </lineage>
</organism>
<reference evidence="13 14" key="1">
    <citation type="journal article" date="1992" name="Int. J. Syst. Bacteriol.">
        <title>Sphingobacterium antarcticus sp. nov. a Psychrotrophic Bacterium from the Soils of Schirmacher Oasis, Antarctica.</title>
        <authorList>
            <person name="Shivaji S."/>
            <person name="Ray M.K."/>
            <person name="Rao N.S."/>
            <person name="Saiserr L."/>
            <person name="Jagannadham M.V."/>
            <person name="Kumar G.S."/>
            <person name="Reddy G."/>
            <person name="Bhargava P.M."/>
        </authorList>
    </citation>
    <scope>NUCLEOTIDE SEQUENCE [LARGE SCALE GENOMIC DNA]</scope>
    <source>
        <strain evidence="13 14">4BY</strain>
    </source>
</reference>
<dbReference type="OrthoDB" id="9768177at2"/>
<evidence type="ECO:0000313" key="13">
    <source>
        <dbReference type="EMBL" id="KEQ31791.1"/>
    </source>
</evidence>
<dbReference type="SUPFAM" id="SSF56935">
    <property type="entry name" value="Porins"/>
    <property type="match status" value="1"/>
</dbReference>
<gene>
    <name evidence="13" type="ORF">N180_12040</name>
</gene>
<evidence type="ECO:0000256" key="2">
    <source>
        <dbReference type="ARBA" id="ARBA00022448"/>
    </source>
</evidence>
<dbReference type="NCBIfam" id="TIGR04056">
    <property type="entry name" value="OMP_RagA_SusC"/>
    <property type="match status" value="1"/>
</dbReference>
<dbReference type="InterPro" id="IPR008969">
    <property type="entry name" value="CarboxyPept-like_regulatory"/>
</dbReference>
<keyword evidence="5 9" id="KW-0798">TonB box</keyword>
<keyword evidence="3 8" id="KW-1134">Transmembrane beta strand</keyword>
<dbReference type="InterPro" id="IPR023996">
    <property type="entry name" value="TonB-dep_OMP_SusC/RagA"/>
</dbReference>
<dbReference type="Proteomes" id="UP000028007">
    <property type="component" value="Unassembled WGS sequence"/>
</dbReference>
<evidence type="ECO:0000259" key="11">
    <source>
        <dbReference type="Pfam" id="PF00593"/>
    </source>
</evidence>
<dbReference type="InterPro" id="IPR039426">
    <property type="entry name" value="TonB-dep_rcpt-like"/>
</dbReference>
<evidence type="ECO:0000256" key="10">
    <source>
        <dbReference type="SAM" id="SignalP"/>
    </source>
</evidence>
<keyword evidence="10" id="KW-0732">Signal</keyword>
<evidence type="ECO:0000256" key="6">
    <source>
        <dbReference type="ARBA" id="ARBA00023136"/>
    </source>
</evidence>
<keyword evidence="14" id="KW-1185">Reference proteome</keyword>
<dbReference type="Pfam" id="PF13715">
    <property type="entry name" value="CarbopepD_reg_2"/>
    <property type="match status" value="1"/>
</dbReference>
<proteinExistence type="inferred from homology"/>
<comment type="caution">
    <text evidence="13">The sequence shown here is derived from an EMBL/GenBank/DDBJ whole genome shotgun (WGS) entry which is preliminary data.</text>
</comment>
<keyword evidence="6 8" id="KW-0472">Membrane</keyword>
<dbReference type="Pfam" id="PF07715">
    <property type="entry name" value="Plug"/>
    <property type="match status" value="1"/>
</dbReference>
<evidence type="ECO:0000313" key="14">
    <source>
        <dbReference type="Proteomes" id="UP000028007"/>
    </source>
</evidence>
<keyword evidence="7 8" id="KW-0998">Cell outer membrane</keyword>
<dbReference type="GO" id="GO:0009279">
    <property type="term" value="C:cell outer membrane"/>
    <property type="evidence" value="ECO:0007669"/>
    <property type="project" value="UniProtKB-SubCell"/>
</dbReference>